<protein>
    <recommendedName>
        <fullName evidence="4">Prisilkin-39</fullName>
    </recommendedName>
</protein>
<dbReference type="KEGG" id="dvi:6623922"/>
<evidence type="ECO:0000313" key="2">
    <source>
        <dbReference type="EMBL" id="EDW69723.2"/>
    </source>
</evidence>
<evidence type="ECO:0008006" key="4">
    <source>
        <dbReference type="Google" id="ProtNLM"/>
    </source>
</evidence>
<dbReference type="AlphaFoldDB" id="B4LBD5"/>
<dbReference type="EMBL" id="CH940647">
    <property type="protein sequence ID" value="EDW69723.2"/>
    <property type="molecule type" value="Genomic_DNA"/>
</dbReference>
<name>B4LBD5_DROVI</name>
<proteinExistence type="predicted"/>
<keyword evidence="1" id="KW-0732">Signal</keyword>
<evidence type="ECO:0000313" key="3">
    <source>
        <dbReference type="Proteomes" id="UP000008792"/>
    </source>
</evidence>
<dbReference type="Proteomes" id="UP000008792">
    <property type="component" value="Unassembled WGS sequence"/>
</dbReference>
<reference evidence="2 3" key="1">
    <citation type="journal article" date="2007" name="Nature">
        <title>Evolution of genes and genomes on the Drosophila phylogeny.</title>
        <authorList>
            <consortium name="Drosophila 12 Genomes Consortium"/>
            <person name="Clark A.G."/>
            <person name="Eisen M.B."/>
            <person name="Smith D.R."/>
            <person name="Bergman C.M."/>
            <person name="Oliver B."/>
            <person name="Markow T.A."/>
            <person name="Kaufman T.C."/>
            <person name="Kellis M."/>
            <person name="Gelbart W."/>
            <person name="Iyer V.N."/>
            <person name="Pollard D.A."/>
            <person name="Sackton T.B."/>
            <person name="Larracuente A.M."/>
            <person name="Singh N.D."/>
            <person name="Abad J.P."/>
            <person name="Abt D.N."/>
            <person name="Adryan B."/>
            <person name="Aguade M."/>
            <person name="Akashi H."/>
            <person name="Anderson W.W."/>
            <person name="Aquadro C.F."/>
            <person name="Ardell D.H."/>
            <person name="Arguello R."/>
            <person name="Artieri C.G."/>
            <person name="Barbash D.A."/>
            <person name="Barker D."/>
            <person name="Barsanti P."/>
            <person name="Batterham P."/>
            <person name="Batzoglou S."/>
            <person name="Begun D."/>
            <person name="Bhutkar A."/>
            <person name="Blanco E."/>
            <person name="Bosak S.A."/>
            <person name="Bradley R.K."/>
            <person name="Brand A.D."/>
            <person name="Brent M.R."/>
            <person name="Brooks A.N."/>
            <person name="Brown R.H."/>
            <person name="Butlin R.K."/>
            <person name="Caggese C."/>
            <person name="Calvi B.R."/>
            <person name="Bernardo de Carvalho A."/>
            <person name="Caspi A."/>
            <person name="Castrezana S."/>
            <person name="Celniker S.E."/>
            <person name="Chang J.L."/>
            <person name="Chapple C."/>
            <person name="Chatterji S."/>
            <person name="Chinwalla A."/>
            <person name="Civetta A."/>
            <person name="Clifton S.W."/>
            <person name="Comeron J.M."/>
            <person name="Costello J.C."/>
            <person name="Coyne J.A."/>
            <person name="Daub J."/>
            <person name="David R.G."/>
            <person name="Delcher A.L."/>
            <person name="Delehaunty K."/>
            <person name="Do C.B."/>
            <person name="Ebling H."/>
            <person name="Edwards K."/>
            <person name="Eickbush T."/>
            <person name="Evans J.D."/>
            <person name="Filipski A."/>
            <person name="Findeiss S."/>
            <person name="Freyhult E."/>
            <person name="Fulton L."/>
            <person name="Fulton R."/>
            <person name="Garcia A.C."/>
            <person name="Gardiner A."/>
            <person name="Garfield D.A."/>
            <person name="Garvin B.E."/>
            <person name="Gibson G."/>
            <person name="Gilbert D."/>
            <person name="Gnerre S."/>
            <person name="Godfrey J."/>
            <person name="Good R."/>
            <person name="Gotea V."/>
            <person name="Gravely B."/>
            <person name="Greenberg A.J."/>
            <person name="Griffiths-Jones S."/>
            <person name="Gross S."/>
            <person name="Guigo R."/>
            <person name="Gustafson E.A."/>
            <person name="Haerty W."/>
            <person name="Hahn M.W."/>
            <person name="Halligan D.L."/>
            <person name="Halpern A.L."/>
            <person name="Halter G.M."/>
            <person name="Han M.V."/>
            <person name="Heger A."/>
            <person name="Hillier L."/>
            <person name="Hinrichs A.S."/>
            <person name="Holmes I."/>
            <person name="Hoskins R.A."/>
            <person name="Hubisz M.J."/>
            <person name="Hultmark D."/>
            <person name="Huntley M.A."/>
            <person name="Jaffe D.B."/>
            <person name="Jagadeeshan S."/>
            <person name="Jeck W.R."/>
            <person name="Johnson J."/>
            <person name="Jones C.D."/>
            <person name="Jordan W.C."/>
            <person name="Karpen G.H."/>
            <person name="Kataoka E."/>
            <person name="Keightley P.D."/>
            <person name="Kheradpour P."/>
            <person name="Kirkness E.F."/>
            <person name="Koerich L.B."/>
            <person name="Kristiansen K."/>
            <person name="Kudrna D."/>
            <person name="Kulathinal R.J."/>
            <person name="Kumar S."/>
            <person name="Kwok R."/>
            <person name="Lander E."/>
            <person name="Langley C.H."/>
            <person name="Lapoint R."/>
            <person name="Lazzaro B.P."/>
            <person name="Lee S.J."/>
            <person name="Levesque L."/>
            <person name="Li R."/>
            <person name="Lin C.F."/>
            <person name="Lin M.F."/>
            <person name="Lindblad-Toh K."/>
            <person name="Llopart A."/>
            <person name="Long M."/>
            <person name="Low L."/>
            <person name="Lozovsky E."/>
            <person name="Lu J."/>
            <person name="Luo M."/>
            <person name="Machado C.A."/>
            <person name="Makalowski W."/>
            <person name="Marzo M."/>
            <person name="Matsuda M."/>
            <person name="Matzkin L."/>
            <person name="McAllister B."/>
            <person name="McBride C.S."/>
            <person name="McKernan B."/>
            <person name="McKernan K."/>
            <person name="Mendez-Lago M."/>
            <person name="Minx P."/>
            <person name="Mollenhauer M.U."/>
            <person name="Montooth K."/>
            <person name="Mount S.M."/>
            <person name="Mu X."/>
            <person name="Myers E."/>
            <person name="Negre B."/>
            <person name="Newfeld S."/>
            <person name="Nielsen R."/>
            <person name="Noor M.A."/>
            <person name="O'Grady P."/>
            <person name="Pachter L."/>
            <person name="Papaceit M."/>
            <person name="Parisi M.J."/>
            <person name="Parisi M."/>
            <person name="Parts L."/>
            <person name="Pedersen J.S."/>
            <person name="Pesole G."/>
            <person name="Phillippy A.M."/>
            <person name="Ponting C.P."/>
            <person name="Pop M."/>
            <person name="Porcelli D."/>
            <person name="Powell J.R."/>
            <person name="Prohaska S."/>
            <person name="Pruitt K."/>
            <person name="Puig M."/>
            <person name="Quesneville H."/>
            <person name="Ram K.R."/>
            <person name="Rand D."/>
            <person name="Rasmussen M.D."/>
            <person name="Reed L.K."/>
            <person name="Reenan R."/>
            <person name="Reily A."/>
            <person name="Remington K.A."/>
            <person name="Rieger T.T."/>
            <person name="Ritchie M.G."/>
            <person name="Robin C."/>
            <person name="Rogers Y.H."/>
            <person name="Rohde C."/>
            <person name="Rozas J."/>
            <person name="Rubenfield M.J."/>
            <person name="Ruiz A."/>
            <person name="Russo S."/>
            <person name="Salzberg S.L."/>
            <person name="Sanchez-Gracia A."/>
            <person name="Saranga D.J."/>
            <person name="Sato H."/>
            <person name="Schaeffer S.W."/>
            <person name="Schatz M.C."/>
            <person name="Schlenke T."/>
            <person name="Schwartz R."/>
            <person name="Segarra C."/>
            <person name="Singh R.S."/>
            <person name="Sirot L."/>
            <person name="Sirota M."/>
            <person name="Sisneros N.B."/>
            <person name="Smith C.D."/>
            <person name="Smith T.F."/>
            <person name="Spieth J."/>
            <person name="Stage D.E."/>
            <person name="Stark A."/>
            <person name="Stephan W."/>
            <person name="Strausberg R.L."/>
            <person name="Strempel S."/>
            <person name="Sturgill D."/>
            <person name="Sutton G."/>
            <person name="Sutton G.G."/>
            <person name="Tao W."/>
            <person name="Teichmann S."/>
            <person name="Tobari Y.N."/>
            <person name="Tomimura Y."/>
            <person name="Tsolas J.M."/>
            <person name="Valente V.L."/>
            <person name="Venter E."/>
            <person name="Venter J.C."/>
            <person name="Vicario S."/>
            <person name="Vieira F.G."/>
            <person name="Vilella A.J."/>
            <person name="Villasante A."/>
            <person name="Walenz B."/>
            <person name="Wang J."/>
            <person name="Wasserman M."/>
            <person name="Watts T."/>
            <person name="Wilson D."/>
            <person name="Wilson R.K."/>
            <person name="Wing R.A."/>
            <person name="Wolfner M.F."/>
            <person name="Wong A."/>
            <person name="Wong G.K."/>
            <person name="Wu C.I."/>
            <person name="Wu G."/>
            <person name="Yamamoto D."/>
            <person name="Yang H.P."/>
            <person name="Yang S.P."/>
            <person name="Yorke J.A."/>
            <person name="Yoshida K."/>
            <person name="Zdobnov E."/>
            <person name="Zhang P."/>
            <person name="Zhang Y."/>
            <person name="Zimin A.V."/>
            <person name="Baldwin J."/>
            <person name="Abdouelleil A."/>
            <person name="Abdulkadir J."/>
            <person name="Abebe A."/>
            <person name="Abera B."/>
            <person name="Abreu J."/>
            <person name="Acer S.C."/>
            <person name="Aftuck L."/>
            <person name="Alexander A."/>
            <person name="An P."/>
            <person name="Anderson E."/>
            <person name="Anderson S."/>
            <person name="Arachi H."/>
            <person name="Azer M."/>
            <person name="Bachantsang P."/>
            <person name="Barry A."/>
            <person name="Bayul T."/>
            <person name="Berlin A."/>
            <person name="Bessette D."/>
            <person name="Bloom T."/>
            <person name="Blye J."/>
            <person name="Boguslavskiy L."/>
            <person name="Bonnet C."/>
            <person name="Boukhgalter B."/>
            <person name="Bourzgui I."/>
            <person name="Brown A."/>
            <person name="Cahill P."/>
            <person name="Channer S."/>
            <person name="Cheshatsang Y."/>
            <person name="Chuda L."/>
            <person name="Citroen M."/>
            <person name="Collymore A."/>
            <person name="Cooke P."/>
            <person name="Costello M."/>
            <person name="D'Aco K."/>
            <person name="Daza R."/>
            <person name="De Haan G."/>
            <person name="DeGray S."/>
            <person name="DeMaso C."/>
            <person name="Dhargay N."/>
            <person name="Dooley K."/>
            <person name="Dooley E."/>
            <person name="Doricent M."/>
            <person name="Dorje P."/>
            <person name="Dorjee K."/>
            <person name="Dupes A."/>
            <person name="Elong R."/>
            <person name="Falk J."/>
            <person name="Farina A."/>
            <person name="Faro S."/>
            <person name="Ferguson D."/>
            <person name="Fisher S."/>
            <person name="Foley C.D."/>
            <person name="Franke A."/>
            <person name="Friedrich D."/>
            <person name="Gadbois L."/>
            <person name="Gearin G."/>
            <person name="Gearin C.R."/>
            <person name="Giannoukos G."/>
            <person name="Goode T."/>
            <person name="Graham J."/>
            <person name="Grandbois E."/>
            <person name="Grewal S."/>
            <person name="Gyaltsen K."/>
            <person name="Hafez N."/>
            <person name="Hagos B."/>
            <person name="Hall J."/>
            <person name="Henson C."/>
            <person name="Hollinger A."/>
            <person name="Honan T."/>
            <person name="Huard M.D."/>
            <person name="Hughes L."/>
            <person name="Hurhula B."/>
            <person name="Husby M.E."/>
            <person name="Kamat A."/>
            <person name="Kanga B."/>
            <person name="Kashin S."/>
            <person name="Khazanovich D."/>
            <person name="Kisner P."/>
            <person name="Lance K."/>
            <person name="Lara M."/>
            <person name="Lee W."/>
            <person name="Lennon N."/>
            <person name="Letendre F."/>
            <person name="LeVine R."/>
            <person name="Lipovsky A."/>
            <person name="Liu X."/>
            <person name="Liu J."/>
            <person name="Liu S."/>
            <person name="Lokyitsang T."/>
            <person name="Lokyitsang Y."/>
            <person name="Lubonja R."/>
            <person name="Lui A."/>
            <person name="MacDonald P."/>
            <person name="Magnisalis V."/>
            <person name="Maru K."/>
            <person name="Matthews C."/>
            <person name="McCusker W."/>
            <person name="McDonough S."/>
            <person name="Mehta T."/>
            <person name="Meldrim J."/>
            <person name="Meneus L."/>
            <person name="Mihai O."/>
            <person name="Mihalev A."/>
            <person name="Mihova T."/>
            <person name="Mittelman R."/>
            <person name="Mlenga V."/>
            <person name="Montmayeur A."/>
            <person name="Mulrain L."/>
            <person name="Navidi A."/>
            <person name="Naylor J."/>
            <person name="Negash T."/>
            <person name="Nguyen T."/>
            <person name="Nguyen N."/>
            <person name="Nicol R."/>
            <person name="Norbu C."/>
            <person name="Norbu N."/>
            <person name="Novod N."/>
            <person name="O'Neill B."/>
            <person name="Osman S."/>
            <person name="Markiewicz E."/>
            <person name="Oyono O.L."/>
            <person name="Patti C."/>
            <person name="Phunkhang P."/>
            <person name="Pierre F."/>
            <person name="Priest M."/>
            <person name="Raghuraman S."/>
            <person name="Rege F."/>
            <person name="Reyes R."/>
            <person name="Rise C."/>
            <person name="Rogov P."/>
            <person name="Ross K."/>
            <person name="Ryan E."/>
            <person name="Settipalli S."/>
            <person name="Shea T."/>
            <person name="Sherpa N."/>
            <person name="Shi L."/>
            <person name="Shih D."/>
            <person name="Sparrow T."/>
            <person name="Spaulding J."/>
            <person name="Stalker J."/>
            <person name="Stange-Thomann N."/>
            <person name="Stavropoulos S."/>
            <person name="Stone C."/>
            <person name="Strader C."/>
            <person name="Tesfaye S."/>
            <person name="Thomson T."/>
            <person name="Thoulutsang Y."/>
            <person name="Thoulutsang D."/>
            <person name="Topham K."/>
            <person name="Topping I."/>
            <person name="Tsamla T."/>
            <person name="Vassiliev H."/>
            <person name="Vo A."/>
            <person name="Wangchuk T."/>
            <person name="Wangdi T."/>
            <person name="Weiand M."/>
            <person name="Wilkinson J."/>
            <person name="Wilson A."/>
            <person name="Yadav S."/>
            <person name="Young G."/>
            <person name="Yu Q."/>
            <person name="Zembek L."/>
            <person name="Zhong D."/>
            <person name="Zimmer A."/>
            <person name="Zwirko Z."/>
            <person name="Jaffe D.B."/>
            <person name="Alvarez P."/>
            <person name="Brockman W."/>
            <person name="Butler J."/>
            <person name="Chin C."/>
            <person name="Gnerre S."/>
            <person name="Grabherr M."/>
            <person name="Kleber M."/>
            <person name="Mauceli E."/>
            <person name="MacCallum I."/>
        </authorList>
    </citation>
    <scope>NUCLEOTIDE SEQUENCE [LARGE SCALE GENOMIC DNA]</scope>
    <source>
        <strain evidence="3">Tucson 15010-1051.87</strain>
    </source>
</reference>
<dbReference type="InParanoid" id="B4LBD5"/>
<dbReference type="HOGENOM" id="CLU_1497778_0_0_1"/>
<keyword evidence="3" id="KW-1185">Reference proteome</keyword>
<dbReference type="OrthoDB" id="7872996at2759"/>
<feature type="signal peptide" evidence="1">
    <location>
        <begin position="1"/>
        <end position="18"/>
    </location>
</feature>
<feature type="chain" id="PRO_5006457070" description="Prisilkin-39" evidence="1">
    <location>
        <begin position="19"/>
        <end position="201"/>
    </location>
</feature>
<evidence type="ECO:0000256" key="1">
    <source>
        <dbReference type="SAM" id="SignalP"/>
    </source>
</evidence>
<accession>B4LBD5</accession>
<gene>
    <name evidence="2" type="primary">Dvir\GJ11961</name>
    <name evidence="2" type="ORF">Dvir_GJ11961</name>
</gene>
<organism evidence="2 3">
    <name type="scientific">Drosophila virilis</name>
    <name type="common">Fruit fly</name>
    <dbReference type="NCBI Taxonomy" id="7244"/>
    <lineage>
        <taxon>Eukaryota</taxon>
        <taxon>Metazoa</taxon>
        <taxon>Ecdysozoa</taxon>
        <taxon>Arthropoda</taxon>
        <taxon>Hexapoda</taxon>
        <taxon>Insecta</taxon>
        <taxon>Pterygota</taxon>
        <taxon>Neoptera</taxon>
        <taxon>Endopterygota</taxon>
        <taxon>Diptera</taxon>
        <taxon>Brachycera</taxon>
        <taxon>Muscomorpha</taxon>
        <taxon>Ephydroidea</taxon>
        <taxon>Drosophilidae</taxon>
        <taxon>Drosophila</taxon>
    </lineage>
</organism>
<sequence length="201" mass="21995">MYAKCLPFLLLMCVVIWAEPLPAAQDAKASDLATAETSAKLLNLGGLLGQGSGYPNYGYNYPSYGYNTGYYNRPNNGYYPSTGYYPGNTYNGGSGYYGNTGGSGYYPSTGGSYYPSTGGSGYYPSSGYYPTTNILGTAGYGGYGGNGGLRQYAGYWQPEYSGQRYRGYGYYQDTDRFGLPPARERDYYRDRSNYGGYRGYD</sequence>
<dbReference type="eggNOG" id="ENOG502TBR4">
    <property type="taxonomic scope" value="Eukaryota"/>
</dbReference>